<feature type="domain" description="Helicase C-terminal" evidence="7">
    <location>
        <begin position="546"/>
        <end position="694"/>
    </location>
</feature>
<gene>
    <name evidence="9" type="ORF">CCH01_10540</name>
</gene>
<dbReference type="GeneID" id="66301396"/>
<evidence type="ECO:0000259" key="6">
    <source>
        <dbReference type="PROSITE" id="PS51192"/>
    </source>
</evidence>
<evidence type="ECO:0000256" key="5">
    <source>
        <dbReference type="ARBA" id="ARBA00023118"/>
    </source>
</evidence>
<sequence length="722" mass="85878">MYIEYLEEINIDELINKDYKIYAHINENKKETLKEHIDLCKKYLKRIVKDKNLEDIFLKVENIMLEDYSEEARKIYREMLVSTITLHDMGKLNGVFQKKKMNNNLNIEHLKTRNDSNHSIISSIIYLDIYFQKVCKNIKSKKERTGILTFMILNSYIISRHHGGFITDLEEYQMKICKDLRSVLPLLDKYIELYKYAYSREIKLTDKKINSIYDYFKLYMTKLKESEDCIRKINTIYIYERLLLSILIACDYYSTSEFMNNIEIIDLGSIEDCNIFRKAYEGGVIYNSIRNYEKNNYGKINDFTNIDDINILRNEMFLDAEKSLMKSRNSNIFYLEAPTGSGKSNVANNLAFKLLEENKRKIFYVYPFNSLVEQNIKNFKNIYEKTPNVLDKIAIINSLYPIKRVLVKNEEEIKFEEYEKSLLNRQFLNYPMILTTHVSIFRYLFGVNKEDVFPVFQLANSIIVLDEIQSYKNKIWGEIIEFLHDYAEILNIKIIIMSATLPDLDLLLESDTRSVNLIEDRKKYFENRIFKERVKIDFRLLDSKNIIEDLYEMINKHKNKKILVEFISKKSAYDFYSYLIERKELGELEFDIRLLTGDDNTIERENILNEIRTLNNILLISTQVIEAGVDIDMDIGFKSISIFDSEEQFLGRINRSCLKENSLVYFFKLDDIKGIYKEDVRSHEDLTIENKNIRQCLIDKSFTSYYEEVLKRLKKTQKSLVN</sequence>
<dbReference type="InterPro" id="IPR006483">
    <property type="entry name" value="CRISPR-assoc_Cas3_HD"/>
</dbReference>
<dbReference type="GO" id="GO:0005524">
    <property type="term" value="F:ATP binding"/>
    <property type="evidence" value="ECO:0007669"/>
    <property type="project" value="UniProtKB-KW"/>
</dbReference>
<dbReference type="Pfam" id="PF22590">
    <property type="entry name" value="Cas3-like_C_2"/>
    <property type="match status" value="1"/>
</dbReference>
<dbReference type="InterPro" id="IPR014001">
    <property type="entry name" value="Helicase_ATP-bd"/>
</dbReference>
<protein>
    <recommendedName>
        <fullName evidence="11">CRISPR-associated helicase Cas3</fullName>
    </recommendedName>
</protein>
<dbReference type="PROSITE" id="PS51192">
    <property type="entry name" value="HELICASE_ATP_BIND_1"/>
    <property type="match status" value="1"/>
</dbReference>
<dbReference type="STRING" id="1351755.CCH01_10540"/>
<name>S6F8R9_9CLOT</name>
<dbReference type="NCBIfam" id="TIGR01587">
    <property type="entry name" value="cas3_core"/>
    <property type="match status" value="1"/>
</dbReference>
<keyword evidence="5" id="KW-0051">Antiviral defense</keyword>
<dbReference type="GO" id="GO:0004386">
    <property type="term" value="F:helicase activity"/>
    <property type="evidence" value="ECO:0007669"/>
    <property type="project" value="UniProtKB-KW"/>
</dbReference>
<evidence type="ECO:0000259" key="7">
    <source>
        <dbReference type="PROSITE" id="PS51194"/>
    </source>
</evidence>
<proteinExistence type="predicted"/>
<evidence type="ECO:0000313" key="9">
    <source>
        <dbReference type="EMBL" id="SLK16442.1"/>
    </source>
</evidence>
<dbReference type="RefSeq" id="WP_021875389.1">
    <property type="nucleotide sequence ID" value="NZ_CBML010000006.1"/>
</dbReference>
<feature type="domain" description="HD Cas3-type" evidence="8">
    <location>
        <begin position="26"/>
        <end position="253"/>
    </location>
</feature>
<dbReference type="GO" id="GO:0016787">
    <property type="term" value="F:hydrolase activity"/>
    <property type="evidence" value="ECO:0007669"/>
    <property type="project" value="UniProtKB-KW"/>
</dbReference>
<keyword evidence="1" id="KW-0547">Nucleotide-binding</keyword>
<dbReference type="Pfam" id="PF00270">
    <property type="entry name" value="DEAD"/>
    <property type="match status" value="1"/>
</dbReference>
<dbReference type="NCBIfam" id="TIGR01596">
    <property type="entry name" value="cas3_HD"/>
    <property type="match status" value="1"/>
</dbReference>
<dbReference type="Gene3D" id="3.40.50.300">
    <property type="entry name" value="P-loop containing nucleotide triphosphate hydrolases"/>
    <property type="match status" value="2"/>
</dbReference>
<dbReference type="InterPro" id="IPR050474">
    <property type="entry name" value="Hel308_SKI2-like"/>
</dbReference>
<dbReference type="EMBL" id="LT799839">
    <property type="protein sequence ID" value="SLK16442.1"/>
    <property type="molecule type" value="Genomic_DNA"/>
</dbReference>
<evidence type="ECO:0000259" key="8">
    <source>
        <dbReference type="PROSITE" id="PS51643"/>
    </source>
</evidence>
<evidence type="ECO:0000256" key="2">
    <source>
        <dbReference type="ARBA" id="ARBA00022801"/>
    </source>
</evidence>
<organism evidence="9 10">
    <name type="scientific">Clostridium chauvoei JF4335</name>
    <dbReference type="NCBI Taxonomy" id="1351755"/>
    <lineage>
        <taxon>Bacteria</taxon>
        <taxon>Bacillati</taxon>
        <taxon>Bacillota</taxon>
        <taxon>Clostridia</taxon>
        <taxon>Eubacteriales</taxon>
        <taxon>Clostridiaceae</taxon>
        <taxon>Clostridium</taxon>
    </lineage>
</organism>
<dbReference type="AlphaFoldDB" id="S6F8R9"/>
<dbReference type="InterPro" id="IPR001650">
    <property type="entry name" value="Helicase_C-like"/>
</dbReference>
<evidence type="ECO:0000313" key="10">
    <source>
        <dbReference type="Proteomes" id="UP000190476"/>
    </source>
</evidence>
<evidence type="ECO:0000256" key="4">
    <source>
        <dbReference type="ARBA" id="ARBA00022840"/>
    </source>
</evidence>
<evidence type="ECO:0008006" key="11">
    <source>
        <dbReference type="Google" id="ProtNLM"/>
    </source>
</evidence>
<dbReference type="InterPro" id="IPR006474">
    <property type="entry name" value="Helicase_Cas3_CRISPR-ass_core"/>
</dbReference>
<dbReference type="Proteomes" id="UP000190476">
    <property type="component" value="Chromosome I"/>
</dbReference>
<dbReference type="PANTHER" id="PTHR47961:SF6">
    <property type="entry name" value="DNA-DIRECTED DNA POLYMERASE"/>
    <property type="match status" value="1"/>
</dbReference>
<evidence type="ECO:0000256" key="1">
    <source>
        <dbReference type="ARBA" id="ARBA00022741"/>
    </source>
</evidence>
<dbReference type="PANTHER" id="PTHR47961">
    <property type="entry name" value="DNA POLYMERASE THETA, PUTATIVE (AFU_ORTHOLOGUE AFUA_1G05260)-RELATED"/>
    <property type="match status" value="1"/>
</dbReference>
<dbReference type="PROSITE" id="PS51194">
    <property type="entry name" value="HELICASE_CTER"/>
    <property type="match status" value="1"/>
</dbReference>
<keyword evidence="4" id="KW-0067">ATP-binding</keyword>
<feature type="domain" description="Helicase ATP-binding" evidence="6">
    <location>
        <begin position="324"/>
        <end position="519"/>
    </location>
</feature>
<dbReference type="GO" id="GO:0051607">
    <property type="term" value="P:defense response to virus"/>
    <property type="evidence" value="ECO:0007669"/>
    <property type="project" value="UniProtKB-KW"/>
</dbReference>
<dbReference type="InterPro" id="IPR054712">
    <property type="entry name" value="Cas3-like_dom"/>
</dbReference>
<dbReference type="SMART" id="SM00487">
    <property type="entry name" value="DEXDc"/>
    <property type="match status" value="1"/>
</dbReference>
<dbReference type="SUPFAM" id="SSF52540">
    <property type="entry name" value="P-loop containing nucleoside triphosphate hydrolases"/>
    <property type="match status" value="1"/>
</dbReference>
<keyword evidence="2" id="KW-0378">Hydrolase</keyword>
<dbReference type="PROSITE" id="PS51643">
    <property type="entry name" value="HD_CAS3"/>
    <property type="match status" value="1"/>
</dbReference>
<keyword evidence="3" id="KW-0347">Helicase</keyword>
<accession>S6F8R9</accession>
<evidence type="ECO:0000256" key="3">
    <source>
        <dbReference type="ARBA" id="ARBA00022806"/>
    </source>
</evidence>
<reference evidence="10" key="1">
    <citation type="submission" date="2017-03" db="EMBL/GenBank/DDBJ databases">
        <authorList>
            <person name="Falquet L."/>
            <person name="Falquet L."/>
        </authorList>
    </citation>
    <scope>NUCLEOTIDE SEQUENCE [LARGE SCALE GENOMIC DNA]</scope>
</reference>
<dbReference type="InterPro" id="IPR027417">
    <property type="entry name" value="P-loop_NTPase"/>
</dbReference>
<dbReference type="CDD" id="cd09641">
    <property type="entry name" value="Cas3''_I"/>
    <property type="match status" value="1"/>
</dbReference>
<dbReference type="InterPro" id="IPR011545">
    <property type="entry name" value="DEAD/DEAH_box_helicase_dom"/>
</dbReference>
<dbReference type="SMART" id="SM00490">
    <property type="entry name" value="HELICc"/>
    <property type="match status" value="1"/>
</dbReference>
<keyword evidence="10" id="KW-1185">Reference proteome</keyword>
<dbReference type="GO" id="GO:0003676">
    <property type="term" value="F:nucleic acid binding"/>
    <property type="evidence" value="ECO:0007669"/>
    <property type="project" value="InterPro"/>
</dbReference>